<organism evidence="3 4">
    <name type="scientific">Citrus x changshan-huyou</name>
    <dbReference type="NCBI Taxonomy" id="2935761"/>
    <lineage>
        <taxon>Eukaryota</taxon>
        <taxon>Viridiplantae</taxon>
        <taxon>Streptophyta</taxon>
        <taxon>Embryophyta</taxon>
        <taxon>Tracheophyta</taxon>
        <taxon>Spermatophyta</taxon>
        <taxon>Magnoliopsida</taxon>
        <taxon>eudicotyledons</taxon>
        <taxon>Gunneridae</taxon>
        <taxon>Pentapetalae</taxon>
        <taxon>rosids</taxon>
        <taxon>malvids</taxon>
        <taxon>Sapindales</taxon>
        <taxon>Rutaceae</taxon>
        <taxon>Aurantioideae</taxon>
        <taxon>Citrus</taxon>
    </lineage>
</organism>
<keyword evidence="2" id="KW-1133">Transmembrane helix</keyword>
<dbReference type="Proteomes" id="UP001428341">
    <property type="component" value="Unassembled WGS sequence"/>
</dbReference>
<proteinExistence type="predicted"/>
<evidence type="ECO:0000313" key="4">
    <source>
        <dbReference type="Proteomes" id="UP001428341"/>
    </source>
</evidence>
<reference evidence="3 4" key="1">
    <citation type="submission" date="2024-05" db="EMBL/GenBank/DDBJ databases">
        <title>Haplotype-resolved chromosome-level genome assembly of Huyou (Citrus changshanensis).</title>
        <authorList>
            <person name="Miao C."/>
            <person name="Chen W."/>
            <person name="Wu Y."/>
            <person name="Wang L."/>
            <person name="Zhao S."/>
            <person name="Grierson D."/>
            <person name="Xu C."/>
            <person name="Chen K."/>
        </authorList>
    </citation>
    <scope>NUCLEOTIDE SEQUENCE [LARGE SCALE GENOMIC DNA]</scope>
    <source>
        <strain evidence="3">01-14</strain>
        <tissue evidence="3">Leaf</tissue>
    </source>
</reference>
<feature type="region of interest" description="Disordered" evidence="1">
    <location>
        <begin position="113"/>
        <end position="132"/>
    </location>
</feature>
<dbReference type="AlphaFoldDB" id="A0AAP0QSE6"/>
<keyword evidence="2" id="KW-0812">Transmembrane</keyword>
<feature type="compositionally biased region" description="Low complexity" evidence="1">
    <location>
        <begin position="113"/>
        <end position="126"/>
    </location>
</feature>
<comment type="caution">
    <text evidence="3">The sequence shown here is derived from an EMBL/GenBank/DDBJ whole genome shotgun (WGS) entry which is preliminary data.</text>
</comment>
<name>A0AAP0QSE6_9ROSI</name>
<protein>
    <submittedName>
        <fullName evidence="3">Uncharacterized protein</fullName>
    </submittedName>
</protein>
<feature type="transmembrane region" description="Helical" evidence="2">
    <location>
        <begin position="20"/>
        <end position="40"/>
    </location>
</feature>
<accession>A0AAP0QSE6</accession>
<evidence type="ECO:0000256" key="2">
    <source>
        <dbReference type="SAM" id="Phobius"/>
    </source>
</evidence>
<gene>
    <name evidence="3" type="ORF">WN944_005646</name>
</gene>
<sequence length="207" mass="23035">MGWILDFGYWVWVDGSRVWALGWSWVSVTLWVWVWIWVWVKMRVWAWVWGGCWAWVSGWLFGLTVVDQGLTELFLAVMASTAVGGGQQLPPAAHSTAGELPTTEIDIVLGTTGTSFKSTPSSSSHPNSDRSETEAIILATENGVRLQLNSSEHQAITDLPSLICHHLLILLRDLLKPSSCSQSQVTMSSRLQLAFMATRELQSCWSS</sequence>
<evidence type="ECO:0000313" key="3">
    <source>
        <dbReference type="EMBL" id="KAK9213661.1"/>
    </source>
</evidence>
<keyword evidence="4" id="KW-1185">Reference proteome</keyword>
<dbReference type="EMBL" id="JBCGBO010000003">
    <property type="protein sequence ID" value="KAK9213661.1"/>
    <property type="molecule type" value="Genomic_DNA"/>
</dbReference>
<evidence type="ECO:0000256" key="1">
    <source>
        <dbReference type="SAM" id="MobiDB-lite"/>
    </source>
</evidence>
<feature type="transmembrane region" description="Helical" evidence="2">
    <location>
        <begin position="47"/>
        <end position="66"/>
    </location>
</feature>
<keyword evidence="2" id="KW-0472">Membrane</keyword>